<dbReference type="GO" id="GO:0009507">
    <property type="term" value="C:chloroplast"/>
    <property type="evidence" value="ECO:0007669"/>
    <property type="project" value="InterPro"/>
</dbReference>
<dbReference type="PANTHER" id="PTHR34811:SF1">
    <property type="entry name" value="MATURASE K"/>
    <property type="match status" value="1"/>
</dbReference>
<keyword evidence="5" id="KW-1185">Reference proteome</keyword>
<feature type="domain" description="Maturase MatK N-terminal" evidence="3">
    <location>
        <begin position="1"/>
        <end position="106"/>
    </location>
</feature>
<dbReference type="GO" id="GO:0006397">
    <property type="term" value="P:mRNA processing"/>
    <property type="evidence" value="ECO:0007669"/>
    <property type="project" value="UniProtKB-KW"/>
</dbReference>
<comment type="caution">
    <text evidence="4">The sequence shown here is derived from an EMBL/GenBank/DDBJ whole genome shotgun (WGS) entry which is preliminary data.</text>
</comment>
<dbReference type="Proteomes" id="UP000594638">
    <property type="component" value="Unassembled WGS sequence"/>
</dbReference>
<sequence length="121" mass="14746">DNFSHLNFVLDILILHPIHLEILVQTLLYWVKDASSLHLLRFFLHNAKDKQQSYNSLNTPMSQENFSPQRYYTYRAKEFQKLERILQYHHIIYFIHKRQRAKEIGFYVNCFTNRNNFPNLS</sequence>
<feature type="non-terminal residue" evidence="4">
    <location>
        <position position="121"/>
    </location>
</feature>
<evidence type="ECO:0000256" key="1">
    <source>
        <dbReference type="ARBA" id="ARBA00006621"/>
    </source>
</evidence>
<dbReference type="PANTHER" id="PTHR34811">
    <property type="entry name" value="MATURASE K"/>
    <property type="match status" value="1"/>
</dbReference>
<dbReference type="EMBL" id="CACTIH010000146">
    <property type="protein sequence ID" value="CAA2955359.1"/>
    <property type="molecule type" value="Genomic_DNA"/>
</dbReference>
<dbReference type="AlphaFoldDB" id="A0A8S0PM87"/>
<gene>
    <name evidence="4" type="ORF">OLEA9_A090864</name>
</gene>
<keyword evidence="2" id="KW-0507">mRNA processing</keyword>
<evidence type="ECO:0000313" key="4">
    <source>
        <dbReference type="EMBL" id="CAA2955359.1"/>
    </source>
</evidence>
<dbReference type="Gramene" id="OE9A090864T1">
    <property type="protein sequence ID" value="OE9A090864C1"/>
    <property type="gene ID" value="OE9A090864"/>
</dbReference>
<comment type="similarity">
    <text evidence="1">Belongs to the intron maturase 2 family. MatK subfamily.</text>
</comment>
<evidence type="ECO:0000256" key="2">
    <source>
        <dbReference type="ARBA" id="ARBA00022664"/>
    </source>
</evidence>
<dbReference type="InterPro" id="IPR024942">
    <property type="entry name" value="Maturase_MatK_N"/>
</dbReference>
<dbReference type="Pfam" id="PF01824">
    <property type="entry name" value="MatK_N"/>
    <property type="match status" value="1"/>
</dbReference>
<evidence type="ECO:0000259" key="3">
    <source>
        <dbReference type="Pfam" id="PF01824"/>
    </source>
</evidence>
<feature type="non-terminal residue" evidence="4">
    <location>
        <position position="1"/>
    </location>
</feature>
<protein>
    <submittedName>
        <fullName evidence="4">Maturase K, partial (Chloroplast)</fullName>
    </submittedName>
</protein>
<organism evidence="4 5">
    <name type="scientific">Olea europaea subsp. europaea</name>
    <dbReference type="NCBI Taxonomy" id="158383"/>
    <lineage>
        <taxon>Eukaryota</taxon>
        <taxon>Viridiplantae</taxon>
        <taxon>Streptophyta</taxon>
        <taxon>Embryophyta</taxon>
        <taxon>Tracheophyta</taxon>
        <taxon>Spermatophyta</taxon>
        <taxon>Magnoliopsida</taxon>
        <taxon>eudicotyledons</taxon>
        <taxon>Gunneridae</taxon>
        <taxon>Pentapetalae</taxon>
        <taxon>asterids</taxon>
        <taxon>lamiids</taxon>
        <taxon>Lamiales</taxon>
        <taxon>Oleaceae</taxon>
        <taxon>Oleeae</taxon>
        <taxon>Olea</taxon>
    </lineage>
</organism>
<name>A0A8S0PM87_OLEEU</name>
<proteinExistence type="inferred from homology"/>
<reference evidence="4 5" key="1">
    <citation type="submission" date="2019-12" db="EMBL/GenBank/DDBJ databases">
        <authorList>
            <person name="Alioto T."/>
            <person name="Alioto T."/>
            <person name="Gomez Garrido J."/>
        </authorList>
    </citation>
    <scope>NUCLEOTIDE SEQUENCE [LARGE SCALE GENOMIC DNA]</scope>
</reference>
<evidence type="ECO:0000313" key="5">
    <source>
        <dbReference type="Proteomes" id="UP000594638"/>
    </source>
</evidence>
<accession>A0A8S0PM87</accession>
<dbReference type="InterPro" id="IPR002866">
    <property type="entry name" value="Maturase_MatK"/>
</dbReference>